<dbReference type="GO" id="GO:0097361">
    <property type="term" value="C:cytosolic [4Fe-4S] assembly targeting complex"/>
    <property type="evidence" value="ECO:0007669"/>
    <property type="project" value="UniProtKB-UniRule"/>
</dbReference>
<dbReference type="EMBL" id="AL359388">
    <property type="status" value="NOT_ANNOTATED_CDS"/>
    <property type="molecule type" value="Genomic_DNA"/>
</dbReference>
<evidence type="ECO:0000256" key="1">
    <source>
        <dbReference type="RuleBase" id="RU367072"/>
    </source>
</evidence>
<name>H7C0A9_HUMAN</name>
<comment type="subunit">
    <text evidence="1">Component of the CIA complex.</text>
</comment>
<reference evidence="2" key="4">
    <citation type="submission" date="2025-08" db="UniProtKB">
        <authorList>
            <consortium name="Ensembl"/>
        </authorList>
    </citation>
    <scope>IDENTIFICATION</scope>
</reference>
<dbReference type="GeneTree" id="ENSGT00390000015583"/>
<keyword evidence="1" id="KW-0227">DNA damage</keyword>
<sequence length="98" mass="10349">AAAAVEAAAPMGALWGLVHDFVVGQQEGPADQVAADVKSGNYTVLQVVEALGSSLENPEPRTRARAIQLLSQVLLHCHTLLLEKEGTGVTNRNVFLDC</sequence>
<dbReference type="GO" id="GO:0016226">
    <property type="term" value="P:iron-sulfur cluster assembly"/>
    <property type="evidence" value="ECO:0007669"/>
    <property type="project" value="UniProtKB-UniRule"/>
</dbReference>
<dbReference type="HGNC" id="HGNC:13824">
    <property type="gene designation" value="MMS19"/>
</dbReference>
<comment type="function">
    <text evidence="1">Key component of the cytosolic iron-sulfur protein assembly (CIA) complex, a multiprotein complex that mediates the incorporation of iron-sulfur cluster into apoproteins specifically involved in DNA metabolism and genomic integrity. In the CIA complex, MMS19 acts as an adapter between early-acting CIA components and a subset of cellular target iron-sulfur proteins.</text>
</comment>
<reference evidence="2" key="2">
    <citation type="journal article" date="2004" name="Nature">
        <title>The DNA sequence and comparative analysis of human chromosome 10.</title>
        <authorList>
            <person name="Deloukas P."/>
            <person name="Earthrowl M.E."/>
            <person name="Grafham D.V."/>
            <person name="Rubenfield M."/>
            <person name="French L."/>
            <person name="Steward C.A."/>
            <person name="Sims S.K."/>
            <person name="Jones M.C."/>
            <person name="Searle S."/>
            <person name="Scott C."/>
            <person name="Howe K."/>
            <person name="Hunt S.E."/>
            <person name="Andrews T.D."/>
            <person name="Gilbert J.G."/>
            <person name="Swarbreck D."/>
            <person name="Ashurst J.L."/>
            <person name="Taylor A."/>
            <person name="Battles J."/>
            <person name="Bird C.P."/>
            <person name="Ainscough R."/>
            <person name="Almeida J.P."/>
            <person name="Ashwell R.I."/>
            <person name="Ambrose K.D."/>
            <person name="Babbage A.K."/>
            <person name="Bagguley C.L."/>
            <person name="Bailey J."/>
            <person name="Banerjee R."/>
            <person name="Bates K."/>
            <person name="Beasley H."/>
            <person name="Bray-Allen S."/>
            <person name="Brown A.J."/>
            <person name="Brown J.Y."/>
            <person name="Burford D.C."/>
            <person name="Burrill W."/>
            <person name="Burton J."/>
            <person name="Cahill P."/>
            <person name="Camire D."/>
            <person name="Carter N.P."/>
            <person name="Chapman J.C."/>
            <person name="Clark S.Y."/>
            <person name="Clarke G."/>
            <person name="Clee C.M."/>
            <person name="Clegg S."/>
            <person name="Corby N."/>
            <person name="Coulson A."/>
            <person name="Dhami P."/>
            <person name="Dutta I."/>
            <person name="Dunn M."/>
            <person name="Faulkner L."/>
            <person name="Frankish A."/>
            <person name="Frankland J.A."/>
            <person name="Garner P."/>
            <person name="Garnett J."/>
            <person name="Gribble S."/>
            <person name="Griffiths C."/>
            <person name="Grocock R."/>
            <person name="Gustafson E."/>
            <person name="Hammond S."/>
            <person name="Harley J.L."/>
            <person name="Hart E."/>
            <person name="Heath P.D."/>
            <person name="Ho T.P."/>
            <person name="Hopkins B."/>
            <person name="Horne J."/>
            <person name="Howden P.J."/>
            <person name="Huckle E."/>
            <person name="Hynds C."/>
            <person name="Johnson C."/>
            <person name="Johnson D."/>
            <person name="Kana A."/>
            <person name="Kay M."/>
            <person name="Kimberley A.M."/>
            <person name="Kershaw J.K."/>
            <person name="Kokkinaki M."/>
            <person name="Laird G.K."/>
            <person name="Lawlor S."/>
            <person name="Lee H.M."/>
            <person name="Leongamornlert D.A."/>
            <person name="Laird G."/>
            <person name="Lloyd C."/>
            <person name="Lloyd D.M."/>
            <person name="Loveland J."/>
            <person name="Lovell J."/>
            <person name="McLaren S."/>
            <person name="McLay K.E."/>
            <person name="McMurray A."/>
            <person name="Mashreghi-Mohammadi M."/>
            <person name="Matthews L."/>
            <person name="Milne S."/>
            <person name="Nickerson T."/>
            <person name="Nguyen M."/>
            <person name="Overton-Larty E."/>
            <person name="Palmer S.A."/>
            <person name="Pearce A.V."/>
            <person name="Peck A.I."/>
            <person name="Pelan S."/>
            <person name="Phillimore B."/>
            <person name="Porter K."/>
            <person name="Rice C.M."/>
            <person name="Rogosin A."/>
            <person name="Ross M.T."/>
            <person name="Sarafidou T."/>
            <person name="Sehra H.K."/>
            <person name="Shownkeen R."/>
            <person name="Skuce C.D."/>
            <person name="Smith M."/>
            <person name="Standring L."/>
            <person name="Sycamore N."/>
            <person name="Tester J."/>
            <person name="Thorpe A."/>
            <person name="Torcasso W."/>
            <person name="Tracey A."/>
            <person name="Tromans A."/>
            <person name="Tsolas J."/>
            <person name="Wall M."/>
            <person name="Walsh J."/>
            <person name="Wang H."/>
            <person name="Weinstock K."/>
            <person name="West A.P."/>
            <person name="Willey D.L."/>
            <person name="Whitehead S.L."/>
            <person name="Wilming L."/>
            <person name="Wray P.W."/>
            <person name="Young L."/>
            <person name="Chen Y."/>
            <person name="Lovering R.C."/>
            <person name="Moschonas N.K."/>
            <person name="Siebert R."/>
            <person name="Fechtel K."/>
            <person name="Bentley D."/>
            <person name="Durbin R."/>
            <person name="Hubbard T."/>
            <person name="Doucette-Stamm L."/>
            <person name="Beck S."/>
            <person name="Smith D.R."/>
            <person name="Rogers J."/>
        </authorList>
    </citation>
    <scope>NUCLEOTIDE SEQUENCE [LARGE SCALE GENOMIC DNA]</scope>
</reference>
<dbReference type="Proteomes" id="UP000005640">
    <property type="component" value="Chromosome 10"/>
</dbReference>
<accession>H7C0A9</accession>
<dbReference type="AlphaFoldDB" id="H7C0A9"/>
<keyword evidence="1" id="KW-0206">Cytoskeleton</keyword>
<protein>
    <recommendedName>
        <fullName evidence="1">MMS19 nucleotide excision repair protein</fullName>
    </recommendedName>
</protein>
<dbReference type="OrthoDB" id="342900at2759"/>
<dbReference type="GO" id="GO:0005819">
    <property type="term" value="C:spindle"/>
    <property type="evidence" value="ECO:0007669"/>
    <property type="project" value="UniProtKB-SubCell"/>
</dbReference>
<dbReference type="GO" id="GO:0051604">
    <property type="term" value="P:protein maturation"/>
    <property type="evidence" value="ECO:0007669"/>
    <property type="project" value="UniProtKB-UniRule"/>
</dbReference>
<evidence type="ECO:0007829" key="5">
    <source>
        <dbReference type="ProteomicsDB" id="H7C0A9"/>
    </source>
</evidence>
<keyword evidence="1" id="KW-0539">Nucleus</keyword>
<gene>
    <name evidence="2" type="primary">MMS19</name>
</gene>
<dbReference type="PANTHER" id="PTHR12891:SF0">
    <property type="entry name" value="MMS19 NUCLEOTIDE EXCISION REPAIR PROTEIN HOMOLOG"/>
    <property type="match status" value="1"/>
</dbReference>
<dbReference type="VEuPathDB" id="HostDB:ENSG00000155229"/>
<dbReference type="MassIVE" id="H7C0A9"/>
<comment type="subcellular location">
    <subcellularLocation>
        <location evidence="1">Cytoplasm</location>
        <location evidence="1">Cytoskeleton</location>
        <location evidence="1">Spindle</location>
    </subcellularLocation>
    <subcellularLocation>
        <location evidence="1">Nucleus</location>
    </subcellularLocation>
</comment>
<dbReference type="OpenTargets" id="ENSG00000155229"/>
<keyword evidence="1" id="KW-0234">DNA repair</keyword>
<organism evidence="2 3">
    <name type="scientific">Homo sapiens</name>
    <name type="common">Human</name>
    <dbReference type="NCBI Taxonomy" id="9606"/>
    <lineage>
        <taxon>Eukaryota</taxon>
        <taxon>Metazoa</taxon>
        <taxon>Chordata</taxon>
        <taxon>Craniata</taxon>
        <taxon>Vertebrata</taxon>
        <taxon>Euteleostomi</taxon>
        <taxon>Mammalia</taxon>
        <taxon>Eutheria</taxon>
        <taxon>Euarchontoglires</taxon>
        <taxon>Primates</taxon>
        <taxon>Haplorrhini</taxon>
        <taxon>Catarrhini</taxon>
        <taxon>Hominidae</taxon>
        <taxon>Homo</taxon>
    </lineage>
</organism>
<dbReference type="SMR" id="H7C0A9"/>
<dbReference type="GO" id="GO:0005634">
    <property type="term" value="C:nucleus"/>
    <property type="evidence" value="ECO:0007669"/>
    <property type="project" value="UniProtKB-SubCell"/>
</dbReference>
<dbReference type="GO" id="GO:0006281">
    <property type="term" value="P:DNA repair"/>
    <property type="evidence" value="ECO:0007669"/>
    <property type="project" value="UniProtKB-UniRule"/>
</dbReference>
<dbReference type="Bgee" id="ENSG00000155229">
    <property type="expression patterns" value="Expressed in right hemisphere of cerebellum and 205 other cell types or tissues"/>
</dbReference>
<dbReference type="ProteomicsDB" id="44235"/>
<evidence type="ECO:0000313" key="2">
    <source>
        <dbReference type="Ensembl" id="ENSP00000393929.1"/>
    </source>
</evidence>
<dbReference type="InterPro" id="IPR039920">
    <property type="entry name" value="MMS19"/>
</dbReference>
<keyword evidence="4 5" id="KW-1267">Proteomics identification</keyword>
<keyword evidence="1" id="KW-0963">Cytoplasm</keyword>
<dbReference type="ChiTaRS" id="MMS19">
    <property type="organism name" value="human"/>
</dbReference>
<dbReference type="UCSC" id="uc057vfv.1">
    <property type="organism name" value="human"/>
</dbReference>
<keyword evidence="3" id="KW-1185">Reference proteome</keyword>
<evidence type="ECO:0007829" key="4">
    <source>
        <dbReference type="PeptideAtlas" id="H7C0A9"/>
    </source>
</evidence>
<reference evidence="2 3" key="1">
    <citation type="journal article" date="2001" name="Nature">
        <title>Initial sequencing and analysis of the human genome.</title>
        <authorList>
            <consortium name="International Human Genome Sequencing Consortium"/>
            <person name="Lander E.S."/>
            <person name="Linton L.M."/>
            <person name="Birren B."/>
            <person name="Nusbaum C."/>
            <person name="Zody M.C."/>
            <person name="Baldwin J."/>
            <person name="Devon K."/>
            <person name="Dewar K."/>
            <person name="Doyle M."/>
            <person name="FitzHugh W."/>
            <person name="Funke R."/>
            <person name="Gage D."/>
            <person name="Harris K."/>
            <person name="Heaford A."/>
            <person name="Howland J."/>
            <person name="Kann L."/>
            <person name="Lehoczky J."/>
            <person name="LeVine R."/>
            <person name="McEwan P."/>
            <person name="McKernan K."/>
            <person name="Meldrim J."/>
            <person name="Mesirov J.P."/>
            <person name="Miranda C."/>
            <person name="Morris W."/>
            <person name="Naylor J."/>
            <person name="Raymond C."/>
            <person name="Rosetti M."/>
            <person name="Santos R."/>
            <person name="Sheridan A."/>
            <person name="Sougnez C."/>
            <person name="Stange-Thomann N."/>
            <person name="Stojanovic N."/>
            <person name="Subramanian A."/>
            <person name="Wyman D."/>
            <person name="Rogers J."/>
            <person name="Sulston J."/>
            <person name="Ainscough R."/>
            <person name="Beck S."/>
            <person name="Bentley D."/>
            <person name="Burton J."/>
            <person name="Clee C."/>
            <person name="Carter N."/>
            <person name="Coulson A."/>
            <person name="Deadman R."/>
            <person name="Deloukas P."/>
            <person name="Dunham A."/>
            <person name="Dunham I."/>
            <person name="Durbin R."/>
            <person name="French L."/>
            <person name="Grafham D."/>
            <person name="Gregory S."/>
            <person name="Hubbard T."/>
            <person name="Humphray S."/>
            <person name="Hunt A."/>
            <person name="Jones M."/>
            <person name="Lloyd C."/>
            <person name="McMurray A."/>
            <person name="Matthews L."/>
            <person name="Mercer S."/>
            <person name="Milne S."/>
            <person name="Mullikin J.C."/>
            <person name="Mungall A."/>
            <person name="Plumb R."/>
            <person name="Ross M."/>
            <person name="Shownkeen R."/>
            <person name="Sims S."/>
            <person name="Waterston R.H."/>
            <person name="Wilson R.K."/>
            <person name="Hillier L.W."/>
            <person name="McPherson J.D."/>
            <person name="Marra M.A."/>
            <person name="Mardis E.R."/>
            <person name="Fulton L.A."/>
            <person name="Chinwalla A.T."/>
            <person name="Pepin K.H."/>
            <person name="Gish W.R."/>
            <person name="Chissoe S.L."/>
            <person name="Wendl M.C."/>
            <person name="Delehaunty K.D."/>
            <person name="Miner T.L."/>
            <person name="Delehaunty A."/>
            <person name="Kramer J.B."/>
            <person name="Cook L.L."/>
            <person name="Fulton R.S."/>
            <person name="Johnson D.L."/>
            <person name="Minx P.J."/>
            <person name="Clifton S.W."/>
            <person name="Hawkins T."/>
            <person name="Branscomb E."/>
            <person name="Predki P."/>
            <person name="Richardson P."/>
            <person name="Wenning S."/>
            <person name="Slezak T."/>
            <person name="Doggett N."/>
            <person name="Cheng J.F."/>
            <person name="Olsen A."/>
            <person name="Lucas S."/>
            <person name="Elkin C."/>
            <person name="Uberbacher E."/>
            <person name="Frazier M."/>
            <person name="Gibbs R.A."/>
            <person name="Muzny D.M."/>
            <person name="Scherer S.E."/>
            <person name="Bouck J.B."/>
            <person name="Sodergren E.J."/>
            <person name="Worley K.C."/>
            <person name="Rives C.M."/>
            <person name="Gorrell J.H."/>
            <person name="Metzker M.L."/>
            <person name="Naylor S.L."/>
            <person name="Kucherlapati R.S."/>
            <person name="Nelson D.L."/>
            <person name="Weinstock G.M."/>
            <person name="Sakaki Y."/>
            <person name="Fujiyama A."/>
            <person name="Hattori M."/>
            <person name="Yada T."/>
            <person name="Toyoda A."/>
            <person name="Itoh T."/>
            <person name="Kawagoe C."/>
            <person name="Watanabe H."/>
            <person name="Totoki Y."/>
            <person name="Taylor T."/>
            <person name="Weissenbach J."/>
            <person name="Heilig R."/>
            <person name="Saurin W."/>
            <person name="Artiguenave F."/>
            <person name="Brottier P."/>
            <person name="Bruls T."/>
            <person name="Pelletier E."/>
            <person name="Robert C."/>
            <person name="Wincker P."/>
            <person name="Smith D.R."/>
            <person name="Doucette-Stamm L."/>
            <person name="Rubenfield M."/>
            <person name="Weinstock K."/>
            <person name="Lee H.M."/>
            <person name="Dubois J."/>
            <person name="Rosenthal A."/>
            <person name="Platzer M."/>
            <person name="Nyakatura G."/>
            <person name="Taudien S."/>
            <person name="Rump A."/>
            <person name="Yang H."/>
            <person name="Yu J."/>
            <person name="Wang J."/>
            <person name="Huang G."/>
            <person name="Gu J."/>
            <person name="Hood L."/>
            <person name="Rowen L."/>
            <person name="Madan A."/>
            <person name="Qin S."/>
            <person name="Davis R.W."/>
            <person name="Federspiel N.A."/>
            <person name="Abola A.P."/>
            <person name="Proctor M.J."/>
            <person name="Myers R.M."/>
            <person name="Schmutz J."/>
            <person name="Dickson M."/>
            <person name="Grimwood J."/>
            <person name="Cox D.R."/>
            <person name="Olson M.V."/>
            <person name="Kaul R."/>
            <person name="Raymond C."/>
            <person name="Shimizu N."/>
            <person name="Kawasaki K."/>
            <person name="Minoshima S."/>
            <person name="Evans G.A."/>
            <person name="Athanasiou M."/>
            <person name="Schultz R."/>
            <person name="Roe B.A."/>
            <person name="Chen F."/>
            <person name="Pan H."/>
            <person name="Ramser J."/>
            <person name="Lehrach H."/>
            <person name="Reinhardt R."/>
            <person name="McCombie W.R."/>
            <person name="de la Bastide M."/>
            <person name="Dedhia N."/>
            <person name="Blocker H."/>
            <person name="Hornischer K."/>
            <person name="Nordsiek G."/>
            <person name="Agarwala R."/>
            <person name="Aravind L."/>
            <person name="Bailey J.A."/>
            <person name="Bateman A."/>
            <person name="Batzoglou S."/>
            <person name="Birney E."/>
            <person name="Bork P."/>
            <person name="Brown D.G."/>
            <person name="Burge C.B."/>
            <person name="Cerutti L."/>
            <person name="Chen H.C."/>
            <person name="Church D."/>
            <person name="Clamp M."/>
            <person name="Copley R.R."/>
            <person name="Doerks T."/>
            <person name="Eddy S.R."/>
            <person name="Eichler E.E."/>
            <person name="Furey T.S."/>
            <person name="Galagan J."/>
            <person name="Gilbert J.G."/>
            <person name="Harmon C."/>
            <person name="Hayashizaki Y."/>
            <person name="Haussler D."/>
            <person name="Hermjakob H."/>
            <person name="Hokamp K."/>
            <person name="Jang W."/>
            <person name="Johnson L.S."/>
            <person name="Jones T.A."/>
            <person name="Kasif S."/>
            <person name="Kaspryzk A."/>
            <person name="Kennedy S."/>
            <person name="Kent W.J."/>
            <person name="Kitts P."/>
            <person name="Koonin E.V."/>
            <person name="Korf I."/>
            <person name="Kulp D."/>
            <person name="Lancet D."/>
            <person name="Lowe T.M."/>
            <person name="McLysaght A."/>
            <person name="Mikkelsen T."/>
            <person name="Moran J.V."/>
            <person name="Mulder N."/>
            <person name="Pollara V.J."/>
            <person name="Ponting C.P."/>
            <person name="Schuler G."/>
            <person name="Schultz J."/>
            <person name="Slater G."/>
            <person name="Smit A.F."/>
            <person name="Stupka E."/>
            <person name="Szustakowski J."/>
            <person name="Thierry-Mieg D."/>
            <person name="Thierry-Mieg J."/>
            <person name="Wagner L."/>
            <person name="Wallis J."/>
            <person name="Wheeler R."/>
            <person name="Williams A."/>
            <person name="Wolf Y.I."/>
            <person name="Wolfe K.H."/>
            <person name="Yang S.P."/>
            <person name="Yeh R.F."/>
            <person name="Collins F."/>
            <person name="Guyer M.S."/>
            <person name="Peterson J."/>
            <person name="Felsenfeld A."/>
            <person name="Wetterstrand K.A."/>
            <person name="Patrinos A."/>
            <person name="Morgan M.J."/>
            <person name="de Jong P."/>
            <person name="Catanese J.J."/>
            <person name="Osoegawa K."/>
            <person name="Shizuya H."/>
            <person name="Choi S."/>
            <person name="Chen Y.J."/>
        </authorList>
    </citation>
    <scope>NUCLEOTIDE SEQUENCE [LARGE SCALE GENOMIC DNA]</scope>
</reference>
<evidence type="ECO:0000313" key="3">
    <source>
        <dbReference type="Proteomes" id="UP000005640"/>
    </source>
</evidence>
<proteinExistence type="evidence at protein level"/>
<comment type="similarity">
    <text evidence="1">Belongs to the MET18/MMS19 family.</text>
</comment>
<reference evidence="2 3" key="3">
    <citation type="journal article" date="2004" name="Nature">
        <title>Finishing the euchromatic sequence of the human genome.</title>
        <authorList>
            <consortium name="International Human Genome Sequencing Consortium"/>
        </authorList>
    </citation>
    <scope>NUCLEOTIDE SEQUENCE [LARGE SCALE GENOMIC DNA]</scope>
</reference>
<dbReference type="HOGENOM" id="CLU_2338832_0_0_1"/>
<dbReference type="PANTHER" id="PTHR12891">
    <property type="entry name" value="DNA REPAIR/TRANSCRIPTION PROTEIN MET18/MMS19"/>
    <property type="match status" value="1"/>
</dbReference>
<dbReference type="EMBL" id="AL355490">
    <property type="status" value="NOT_ANNOTATED_CDS"/>
    <property type="molecule type" value="Genomic_DNA"/>
</dbReference>
<dbReference type="Ensembl" id="ENST00000448660.5">
    <property type="protein sequence ID" value="ENSP00000393929.1"/>
    <property type="gene ID" value="ENSG00000155229.22"/>
</dbReference>
<reference evidence="2" key="5">
    <citation type="submission" date="2025-09" db="UniProtKB">
        <authorList>
            <consortium name="Ensembl"/>
        </authorList>
    </citation>
    <scope>IDENTIFICATION</scope>
</reference>
<dbReference type="Ensembl" id="ENST00000448660.5">
    <property type="protein sequence ID" value="ENSP00000393929.1"/>
    <property type="gene ID" value="ENSG00000155229.21"/>
</dbReference>
<dbReference type="ExpressionAtlas" id="H7C0A9">
    <property type="expression patterns" value="baseline and differential"/>
</dbReference>